<reference evidence="2" key="1">
    <citation type="journal article" date="2015" name="Nature">
        <title>Complex archaea that bridge the gap between prokaryotes and eukaryotes.</title>
        <authorList>
            <person name="Spang A."/>
            <person name="Saw J.H."/>
            <person name="Jorgensen S.L."/>
            <person name="Zaremba-Niedzwiedzka K."/>
            <person name="Martijn J."/>
            <person name="Lind A.E."/>
            <person name="van Eijk R."/>
            <person name="Schleper C."/>
            <person name="Guy L."/>
            <person name="Ettema T.J."/>
        </authorList>
    </citation>
    <scope>NUCLEOTIDE SEQUENCE</scope>
</reference>
<name>A0A0F9J547_9ZZZZ</name>
<accession>A0A0F9J547</accession>
<feature type="transmembrane region" description="Helical" evidence="1">
    <location>
        <begin position="145"/>
        <end position="166"/>
    </location>
</feature>
<dbReference type="EMBL" id="LAZR01010824">
    <property type="protein sequence ID" value="KKM64849.1"/>
    <property type="molecule type" value="Genomic_DNA"/>
</dbReference>
<feature type="transmembrane region" description="Helical" evidence="1">
    <location>
        <begin position="12"/>
        <end position="35"/>
    </location>
</feature>
<evidence type="ECO:0000313" key="2">
    <source>
        <dbReference type="EMBL" id="KKM64849.1"/>
    </source>
</evidence>
<feature type="transmembrane region" description="Helical" evidence="1">
    <location>
        <begin position="75"/>
        <end position="95"/>
    </location>
</feature>
<keyword evidence="1" id="KW-0472">Membrane</keyword>
<comment type="caution">
    <text evidence="2">The sequence shown here is derived from an EMBL/GenBank/DDBJ whole genome shotgun (WGS) entry which is preliminary data.</text>
</comment>
<evidence type="ECO:0000256" key="1">
    <source>
        <dbReference type="SAM" id="Phobius"/>
    </source>
</evidence>
<dbReference type="AlphaFoldDB" id="A0A0F9J547"/>
<sequence length="186" mass="20420">MVNKKGVQGPVTIQMFLFVVVAFLVIVFLGIYVFVFDLVTTNIGVDIDVGQVNLQNITNSTLGQLNIALGLNADILGIILLLMMSVVMILNGFFLGRGNSRLWIIGDIFILVFVFILSVYIAQIYDTFINATTLLDVYINDLPKSSTFILNLPTYVATIGALIMIVSYSAISEARRGEANVLGFEQ</sequence>
<gene>
    <name evidence="2" type="ORF">LCGC14_1497210</name>
</gene>
<feature type="transmembrane region" description="Helical" evidence="1">
    <location>
        <begin position="102"/>
        <end position="125"/>
    </location>
</feature>
<keyword evidence="1" id="KW-0812">Transmembrane</keyword>
<organism evidence="2">
    <name type="scientific">marine sediment metagenome</name>
    <dbReference type="NCBI Taxonomy" id="412755"/>
    <lineage>
        <taxon>unclassified sequences</taxon>
        <taxon>metagenomes</taxon>
        <taxon>ecological metagenomes</taxon>
    </lineage>
</organism>
<keyword evidence="1" id="KW-1133">Transmembrane helix</keyword>
<proteinExistence type="predicted"/>
<protein>
    <submittedName>
        <fullName evidence="2">Uncharacterized protein</fullName>
    </submittedName>
</protein>